<keyword evidence="1" id="KW-1185">Reference proteome</keyword>
<dbReference type="PANTHER" id="PTHR12459">
    <property type="entry name" value="TRANSMEMBRANE PROTEIN 135-RELATED"/>
    <property type="match status" value="1"/>
</dbReference>
<dbReference type="AlphaFoldDB" id="A0A914EJE0"/>
<protein>
    <submittedName>
        <fullName evidence="2">Transmembrane protein 135 N-terminal domain-containing protein</fullName>
    </submittedName>
</protein>
<accession>A0A914EJE0</accession>
<evidence type="ECO:0000313" key="1">
    <source>
        <dbReference type="Proteomes" id="UP000887540"/>
    </source>
</evidence>
<dbReference type="Proteomes" id="UP000887540">
    <property type="component" value="Unplaced"/>
</dbReference>
<organism evidence="1 2">
    <name type="scientific">Acrobeloides nanus</name>
    <dbReference type="NCBI Taxonomy" id="290746"/>
    <lineage>
        <taxon>Eukaryota</taxon>
        <taxon>Metazoa</taxon>
        <taxon>Ecdysozoa</taxon>
        <taxon>Nematoda</taxon>
        <taxon>Chromadorea</taxon>
        <taxon>Rhabditida</taxon>
        <taxon>Tylenchina</taxon>
        <taxon>Cephalobomorpha</taxon>
        <taxon>Cephaloboidea</taxon>
        <taxon>Cephalobidae</taxon>
        <taxon>Acrobeloides</taxon>
    </lineage>
</organism>
<proteinExistence type="predicted"/>
<dbReference type="InterPro" id="IPR026749">
    <property type="entry name" value="Tmem135"/>
</dbReference>
<sequence>MPAFFATMPLLYHSSKCIMHRVLNKESNLISATSGFISGASMMFYPSTSIALYVFWKCVEIYYLKLVEKGVLPSIKHGDILLYTLSTGYVLGNAFMEPQTLREDYYQFLCGLTGNRANILNRRLFEKFGFDSNLLFENFIPKLDTKFVTINPTLYLPIQPPK</sequence>
<dbReference type="WBParaSite" id="ACRNAN_scaffold833.g8513.t1">
    <property type="protein sequence ID" value="ACRNAN_scaffold833.g8513.t1"/>
    <property type="gene ID" value="ACRNAN_scaffold833.g8513"/>
</dbReference>
<evidence type="ECO:0000313" key="2">
    <source>
        <dbReference type="WBParaSite" id="ACRNAN_scaffold833.g8513.t1"/>
    </source>
</evidence>
<reference evidence="2" key="1">
    <citation type="submission" date="2022-11" db="UniProtKB">
        <authorList>
            <consortium name="WormBaseParasite"/>
        </authorList>
    </citation>
    <scope>IDENTIFICATION</scope>
</reference>
<name>A0A914EJE0_9BILA</name>
<dbReference type="PANTHER" id="PTHR12459:SF15">
    <property type="entry name" value="TRANSMEMBRANE PROTEIN 135"/>
    <property type="match status" value="1"/>
</dbReference>